<sequence length="437" mass="51839">MINLFDRNDQATWDLYFSLKAIGEEKPTIIIQDDGWLPDNLESPWNYFLREDCAGHPLFFNQIAVPDFWEIRGDNSSASIYDYDRRAGEIVYANPKNKRWVKEVKWFDYTGKVRSIDYYNCFGWRFAQETINLAGQSVIKTYYTQTGKEKIVENLLTGDIILNTNEKILNFMSRTEFIYYYLCQRGFQLDCIRYNSLSYPFFISLKRQTVQKDLLFWQEPLGQTMPGNMKLIFDGQAKQTKRIIFFERDSYENAKKISSNKLDINFGGYIYQYKRKNSYGKNGLILTNSDQLEKIEVLIKRLPEMDFKIAAVTEMSDKLEQLRYYKNVTLYPNITQQQLNTLWYKCDFYLDINHQGELQNAIRTAFDYNLLVVGFENTAHNRHFTAKDKLFQPQHVSTMIEELKRCLKDPIYMQKQLEHQAETANQATLNQYRQLLE</sequence>
<evidence type="ECO:0000256" key="3">
    <source>
        <dbReference type="ARBA" id="ARBA00023136"/>
    </source>
</evidence>
<evidence type="ECO:0000313" key="5">
    <source>
        <dbReference type="EMBL" id="AUJ32972.1"/>
    </source>
</evidence>
<organism evidence="5 6">
    <name type="scientific">Liquorilactobacillus nagelii</name>
    <dbReference type="NCBI Taxonomy" id="82688"/>
    <lineage>
        <taxon>Bacteria</taxon>
        <taxon>Bacillati</taxon>
        <taxon>Bacillota</taxon>
        <taxon>Bacilli</taxon>
        <taxon>Lactobacillales</taxon>
        <taxon>Lactobacillaceae</taxon>
        <taxon>Liquorilactobacillus</taxon>
    </lineage>
</organism>
<comment type="subcellular location">
    <subcellularLocation>
        <location evidence="4">Cell membrane</location>
        <topology evidence="4">Peripheral membrane protein</topology>
    </subcellularLocation>
</comment>
<comment type="function">
    <text evidence="4">Required for polymorphic O-glycosylation of the serine-rich repeat protein in this bacteria. A stabilizing protein that is part of the accessory SecA2/SecY2 system specifically required to export serine-rich repeat cell wall proteins usually encoded upstream in the same operon. The GtfA-GtfB complex adds GlcNAc from UDP-GlcNAc to the substrate protein, attaching the first sugar residue. Stabilizes the glycosylation activity of GtfA. Has no N-acetylglucosaminyl transferase activity on its own.</text>
</comment>
<keyword evidence="3 4" id="KW-0472">Membrane</keyword>
<evidence type="ECO:0000313" key="6">
    <source>
        <dbReference type="Proteomes" id="UP000324497"/>
    </source>
</evidence>
<dbReference type="HAMAP" id="MF_01473">
    <property type="entry name" value="GtfB"/>
    <property type="match status" value="1"/>
</dbReference>
<dbReference type="RefSeq" id="WP_057885051.1">
    <property type="nucleotide sequence ID" value="NZ_CP018180.1"/>
</dbReference>
<dbReference type="UniPathway" id="UPA00378"/>
<reference evidence="5 6" key="1">
    <citation type="submission" date="2016-11" db="EMBL/GenBank/DDBJ databases">
        <title>Interaction between Lactobacillus species and yeast in water kefir.</title>
        <authorList>
            <person name="Behr J."/>
            <person name="Xu D."/>
            <person name="Vogel R.F."/>
        </authorList>
    </citation>
    <scope>NUCLEOTIDE SEQUENCE [LARGE SCALE GENOMIC DNA]</scope>
    <source>
        <strain evidence="5 6">TMW 1.1827</strain>
    </source>
</reference>
<evidence type="ECO:0000256" key="1">
    <source>
        <dbReference type="ARBA" id="ARBA00004922"/>
    </source>
</evidence>
<dbReference type="GO" id="GO:0017122">
    <property type="term" value="C:protein N-acetylglucosaminyltransferase complex"/>
    <property type="evidence" value="ECO:0007669"/>
    <property type="project" value="UniProtKB-UniRule"/>
</dbReference>
<dbReference type="Proteomes" id="UP000324497">
    <property type="component" value="Chromosome"/>
</dbReference>
<dbReference type="KEGG" id="lng:BSQ50_10730"/>
<dbReference type="GO" id="GO:0031647">
    <property type="term" value="P:regulation of protein stability"/>
    <property type="evidence" value="ECO:0007669"/>
    <property type="project" value="UniProtKB-UniRule"/>
</dbReference>
<protein>
    <recommendedName>
        <fullName evidence="4">UDP-N-acetylglucosamine--peptide N-acetylglucosaminyltransferase stabilizing protein GtfB</fullName>
    </recommendedName>
    <alternativeName>
        <fullName evidence="4">Glycosyltransferase stabilizing protein GtfB</fullName>
    </alternativeName>
</protein>
<keyword evidence="2 4" id="KW-1003">Cell membrane</keyword>
<proteinExistence type="inferred from homology"/>
<dbReference type="GeneID" id="78522872"/>
<comment type="subunit">
    <text evidence="4">Forms a heterotetramer with 2 subunits each of GtfA and GtfB. Part of the accessory SecA2/SecY2 protein translocation apparatus.</text>
</comment>
<evidence type="ECO:0000256" key="2">
    <source>
        <dbReference type="ARBA" id="ARBA00022475"/>
    </source>
</evidence>
<dbReference type="EMBL" id="CP018180">
    <property type="protein sequence ID" value="AUJ32972.1"/>
    <property type="molecule type" value="Genomic_DNA"/>
</dbReference>
<dbReference type="GO" id="GO:0005886">
    <property type="term" value="C:plasma membrane"/>
    <property type="evidence" value="ECO:0007669"/>
    <property type="project" value="UniProtKB-SubCell"/>
</dbReference>
<name>A0A3S6QXS1_9LACO</name>
<keyword evidence="6" id="KW-1185">Reference proteome</keyword>
<dbReference type="NCBIfam" id="TIGR02919">
    <property type="entry name" value="accessory Sec system glycosylation chaperone GtfB"/>
    <property type="match status" value="1"/>
</dbReference>
<comment type="similarity">
    <text evidence="4">Belongs to the GtfB family.</text>
</comment>
<evidence type="ECO:0000256" key="4">
    <source>
        <dbReference type="HAMAP-Rule" id="MF_01473"/>
    </source>
</evidence>
<gene>
    <name evidence="4" type="primary">gtfB</name>
    <name evidence="5" type="ORF">BSQ50_10730</name>
</gene>
<accession>A0A3S6QXS1</accession>
<dbReference type="InterPro" id="IPR014268">
    <property type="entry name" value="GtfB"/>
</dbReference>
<dbReference type="AlphaFoldDB" id="A0A3S6QXS1"/>
<comment type="pathway">
    <text evidence="1 4">Protein modification; protein glycosylation.</text>
</comment>